<dbReference type="InterPro" id="IPR008220">
    <property type="entry name" value="HAT_MetX-like"/>
</dbReference>
<dbReference type="AlphaFoldDB" id="A0A934TPQ6"/>
<reference evidence="6" key="2">
    <citation type="submission" date="2021-01" db="EMBL/GenBank/DDBJ databases">
        <authorList>
            <person name="Kang M."/>
        </authorList>
    </citation>
    <scope>NUCLEOTIDE SEQUENCE</scope>
    <source>
        <strain evidence="6">KACC 17527</strain>
    </source>
</reference>
<evidence type="ECO:0000256" key="1">
    <source>
        <dbReference type="ARBA" id="ARBA00022679"/>
    </source>
</evidence>
<dbReference type="SUPFAM" id="SSF53474">
    <property type="entry name" value="alpha/beta-Hydrolases"/>
    <property type="match status" value="1"/>
</dbReference>
<evidence type="ECO:0000256" key="4">
    <source>
        <dbReference type="PIRSR" id="PIRSR000443-1"/>
    </source>
</evidence>
<name>A0A934TPQ6_9BURK</name>
<dbReference type="EMBL" id="JAEPWM010000001">
    <property type="protein sequence ID" value="MBK6005010.1"/>
    <property type="molecule type" value="Genomic_DNA"/>
</dbReference>
<keyword evidence="6" id="KW-0378">Hydrolase</keyword>
<dbReference type="Gene3D" id="3.40.50.1820">
    <property type="entry name" value="alpha/beta hydrolase"/>
    <property type="match status" value="1"/>
</dbReference>
<keyword evidence="2" id="KW-0028">Amino-acid biosynthesis</keyword>
<evidence type="ECO:0000313" key="6">
    <source>
        <dbReference type="EMBL" id="MBK6005010.1"/>
    </source>
</evidence>
<keyword evidence="7" id="KW-1185">Reference proteome</keyword>
<dbReference type="InterPro" id="IPR000073">
    <property type="entry name" value="AB_hydrolase_1"/>
</dbReference>
<proteinExistence type="predicted"/>
<dbReference type="PANTHER" id="PTHR32268">
    <property type="entry name" value="HOMOSERINE O-ACETYLTRANSFERASE"/>
    <property type="match status" value="1"/>
</dbReference>
<dbReference type="RefSeq" id="WP_201166375.1">
    <property type="nucleotide sequence ID" value="NZ_JAEPWM010000001.1"/>
</dbReference>
<feature type="active site" evidence="4">
    <location>
        <position position="288"/>
    </location>
</feature>
<dbReference type="InterPro" id="IPR029058">
    <property type="entry name" value="AB_hydrolase_fold"/>
</dbReference>
<dbReference type="Pfam" id="PF00561">
    <property type="entry name" value="Abhydrolase_1"/>
    <property type="match status" value="1"/>
</dbReference>
<evidence type="ECO:0000313" key="7">
    <source>
        <dbReference type="Proteomes" id="UP000630528"/>
    </source>
</evidence>
<dbReference type="PIRSF" id="PIRSF000443">
    <property type="entry name" value="Homoser_Ac_trans"/>
    <property type="match status" value="1"/>
</dbReference>
<evidence type="ECO:0000256" key="3">
    <source>
        <dbReference type="ARBA" id="ARBA00023315"/>
    </source>
</evidence>
<evidence type="ECO:0000259" key="5">
    <source>
        <dbReference type="Pfam" id="PF00561"/>
    </source>
</evidence>
<keyword evidence="2" id="KW-0486">Methionine biosynthesis</keyword>
<feature type="domain" description="AB hydrolase-1" evidence="5">
    <location>
        <begin position="75"/>
        <end position="317"/>
    </location>
</feature>
<dbReference type="GO" id="GO:0009086">
    <property type="term" value="P:methionine biosynthetic process"/>
    <property type="evidence" value="ECO:0007669"/>
    <property type="project" value="UniProtKB-KW"/>
</dbReference>
<comment type="caution">
    <text evidence="6">The sequence shown here is derived from an EMBL/GenBank/DDBJ whole genome shotgun (WGS) entry which is preliminary data.</text>
</comment>
<accession>A0A934TPQ6</accession>
<feature type="active site" description="Nucleophile" evidence="4">
    <location>
        <position position="139"/>
    </location>
</feature>
<dbReference type="Proteomes" id="UP000630528">
    <property type="component" value="Unassembled WGS sequence"/>
</dbReference>
<gene>
    <name evidence="6" type="ORF">JJB11_02795</name>
</gene>
<organism evidence="6 7">
    <name type="scientific">Ramlibacter ginsenosidimutans</name>
    <dbReference type="NCBI Taxonomy" id="502333"/>
    <lineage>
        <taxon>Bacteria</taxon>
        <taxon>Pseudomonadati</taxon>
        <taxon>Pseudomonadota</taxon>
        <taxon>Betaproteobacteria</taxon>
        <taxon>Burkholderiales</taxon>
        <taxon>Comamonadaceae</taxon>
        <taxon>Ramlibacter</taxon>
    </lineage>
</organism>
<keyword evidence="3" id="KW-0012">Acyltransferase</keyword>
<reference evidence="6" key="1">
    <citation type="journal article" date="2012" name="J. Microbiol. Biotechnol.">
        <title>Ramlibacter ginsenosidimutans sp. nov., with ginsenoside-converting activity.</title>
        <authorList>
            <person name="Wang L."/>
            <person name="An D.S."/>
            <person name="Kim S.G."/>
            <person name="Jin F.X."/>
            <person name="Kim S.C."/>
            <person name="Lee S.T."/>
            <person name="Im W.T."/>
        </authorList>
    </citation>
    <scope>NUCLEOTIDE SEQUENCE</scope>
    <source>
        <strain evidence="6">KACC 17527</strain>
    </source>
</reference>
<sequence>MAAHPPLAPGWIARPHLRCDIGDLPLESGEVLRDAFVSYVMHGEPARQREGVILALTAIGSTHHRLDFLIGPGAPLDTDRHCVLVVDALGNGLSSSPSNSVLQAGSRFPRFTIRDMVESQRRLLAHLAVERLAAVVGASMGGMQALQWAVSHPDRMRSVVAMTPMARTARWSQLVNELARRALFEDAGCSRPRARAEAMRLWAPLTKLVMPRTPRAVEEIPDHAALLATMEQLATDLGQHGPDPFDWCWQSFAYDAHDVGGTPGFGGDTVRALRSIRARTLVLAPAEDLYNPPFAASQLAGVIPRCRFVELAGHDGHASASGPPAECNEQLKREIGAFLGEG</sequence>
<evidence type="ECO:0000256" key="2">
    <source>
        <dbReference type="ARBA" id="ARBA00023167"/>
    </source>
</evidence>
<keyword evidence="1" id="KW-0808">Transferase</keyword>
<dbReference type="GO" id="GO:0016747">
    <property type="term" value="F:acyltransferase activity, transferring groups other than amino-acyl groups"/>
    <property type="evidence" value="ECO:0007669"/>
    <property type="project" value="InterPro"/>
</dbReference>
<protein>
    <submittedName>
        <fullName evidence="6">Alpha/beta fold hydrolase</fullName>
    </submittedName>
</protein>
<feature type="active site" evidence="4">
    <location>
        <position position="317"/>
    </location>
</feature>
<dbReference type="PANTHER" id="PTHR32268:SF11">
    <property type="entry name" value="HOMOSERINE O-ACETYLTRANSFERASE"/>
    <property type="match status" value="1"/>
</dbReference>
<dbReference type="GO" id="GO:0016787">
    <property type="term" value="F:hydrolase activity"/>
    <property type="evidence" value="ECO:0007669"/>
    <property type="project" value="UniProtKB-KW"/>
</dbReference>